<dbReference type="SUPFAM" id="SSF48239">
    <property type="entry name" value="Terpenoid cyclases/Protein prenyltransferases"/>
    <property type="match status" value="1"/>
</dbReference>
<reference evidence="1 2" key="1">
    <citation type="submission" date="2021-07" db="EMBL/GenBank/DDBJ databases">
        <title>Actinomadura sp. PM05-2 isolated from lichen.</title>
        <authorList>
            <person name="Somphong A."/>
            <person name="Phongsopitanun W."/>
            <person name="Tanasupawat S."/>
            <person name="Peongsungnone V."/>
        </authorList>
    </citation>
    <scope>NUCLEOTIDE SEQUENCE [LARGE SCALE GENOMIC DNA]</scope>
    <source>
        <strain evidence="1 2">PM05-2</strain>
    </source>
</reference>
<evidence type="ECO:0000313" key="2">
    <source>
        <dbReference type="Proteomes" id="UP000774570"/>
    </source>
</evidence>
<dbReference type="RefSeq" id="WP_220170555.1">
    <property type="nucleotide sequence ID" value="NZ_JAIBOA010000033.1"/>
</dbReference>
<organism evidence="1 2">
    <name type="scientific">Actinomadura parmotrematis</name>
    <dbReference type="NCBI Taxonomy" id="2864039"/>
    <lineage>
        <taxon>Bacteria</taxon>
        <taxon>Bacillati</taxon>
        <taxon>Actinomycetota</taxon>
        <taxon>Actinomycetes</taxon>
        <taxon>Streptosporangiales</taxon>
        <taxon>Thermomonosporaceae</taxon>
        <taxon>Actinomadura</taxon>
    </lineage>
</organism>
<dbReference type="Proteomes" id="UP000774570">
    <property type="component" value="Unassembled WGS sequence"/>
</dbReference>
<gene>
    <name evidence="1" type="ORF">K1Y72_33520</name>
</gene>
<dbReference type="EMBL" id="JAIBOA010000033">
    <property type="protein sequence ID" value="MBW8487314.1"/>
    <property type="molecule type" value="Genomic_DNA"/>
</dbReference>
<name>A0ABS7G612_9ACTN</name>
<keyword evidence="2" id="KW-1185">Reference proteome</keyword>
<sequence>MSIDLDAATDFMATHARLLDRRRFAVLLGDGEPAALLAAVNAYRNPDGGYGNGLEPDLRSPESQTGSALHAFEVFADLPPADEAVALCDWLATVSRPDGGVPFALPVIRPAGCAPFWTSASPASSLQITAAVAAQAHRVQDPRVAAHPWLEGATAFCLDAMERLEEAPNAIELMFSLHLLDALGDGTAKLAERLGHFIPDDGWLRVAGGQEDEKLGPLDFAPSPDGHVRALFSAATVAEELDALAGEQLDDGGWTVDFANYSPAATLEWRGYATVQAVAVLRRNGRA</sequence>
<dbReference type="InterPro" id="IPR008930">
    <property type="entry name" value="Terpenoid_cyclase/PrenylTrfase"/>
</dbReference>
<evidence type="ECO:0000313" key="1">
    <source>
        <dbReference type="EMBL" id="MBW8487314.1"/>
    </source>
</evidence>
<accession>A0ABS7G612</accession>
<protein>
    <submittedName>
        <fullName evidence="1">Uncharacterized protein</fullName>
    </submittedName>
</protein>
<proteinExistence type="predicted"/>
<comment type="caution">
    <text evidence="1">The sequence shown here is derived from an EMBL/GenBank/DDBJ whole genome shotgun (WGS) entry which is preliminary data.</text>
</comment>